<dbReference type="InterPro" id="IPR014001">
    <property type="entry name" value="Helicase_ATP-bd"/>
</dbReference>
<dbReference type="InterPro" id="IPR033454">
    <property type="entry name" value="RecG_wedge"/>
</dbReference>
<dbReference type="Proteomes" id="UP000034581">
    <property type="component" value="Unassembled WGS sequence"/>
</dbReference>
<dbReference type="GO" id="GO:0006310">
    <property type="term" value="P:DNA recombination"/>
    <property type="evidence" value="ECO:0007669"/>
    <property type="project" value="UniProtKB-UniRule"/>
</dbReference>
<comment type="function">
    <text evidence="15">Plays a critical role in recombination and DNA repair. Helps process Holliday junction intermediates to mature products by catalyzing branch migration. Has replication fork regression activity, unwinds stalled or blocked replication forks to make a HJ that can be resolved. Has a DNA unwinding activity characteristic of a DNA helicase with 3'-5' polarity.</text>
</comment>
<evidence type="ECO:0000256" key="10">
    <source>
        <dbReference type="ARBA" id="ARBA00023204"/>
    </source>
</evidence>
<evidence type="ECO:0000313" key="20">
    <source>
        <dbReference type="Proteomes" id="UP000034581"/>
    </source>
</evidence>
<evidence type="ECO:0000259" key="18">
    <source>
        <dbReference type="PROSITE" id="PS51194"/>
    </source>
</evidence>
<dbReference type="SUPFAM" id="SSF50249">
    <property type="entry name" value="Nucleic acid-binding proteins"/>
    <property type="match status" value="1"/>
</dbReference>
<dbReference type="SMART" id="SM00487">
    <property type="entry name" value="DEXDc"/>
    <property type="match status" value="1"/>
</dbReference>
<dbReference type="SMART" id="SM00490">
    <property type="entry name" value="HELICc"/>
    <property type="match status" value="1"/>
</dbReference>
<gene>
    <name evidence="19" type="ORF">UR67_C0002G0093</name>
</gene>
<keyword evidence="6 15" id="KW-0347">Helicase</keyword>
<comment type="catalytic activity">
    <reaction evidence="14 15">
        <text>ATP + H2O = ADP + phosphate + H(+)</text>
        <dbReference type="Rhea" id="RHEA:13065"/>
        <dbReference type="ChEBI" id="CHEBI:15377"/>
        <dbReference type="ChEBI" id="CHEBI:15378"/>
        <dbReference type="ChEBI" id="CHEBI:30616"/>
        <dbReference type="ChEBI" id="CHEBI:43474"/>
        <dbReference type="ChEBI" id="CHEBI:456216"/>
        <dbReference type="EC" id="5.6.2.4"/>
    </reaction>
</comment>
<dbReference type="AlphaFoldDB" id="A0A0G0BKK4"/>
<name>A0A0G0BKK4_UNCC3</name>
<keyword evidence="7 15" id="KW-0067">ATP-binding</keyword>
<evidence type="ECO:0000256" key="6">
    <source>
        <dbReference type="ARBA" id="ARBA00022806"/>
    </source>
</evidence>
<evidence type="ECO:0000256" key="1">
    <source>
        <dbReference type="ARBA" id="ARBA00007504"/>
    </source>
</evidence>
<dbReference type="SUPFAM" id="SSF52540">
    <property type="entry name" value="P-loop containing nucleoside triphosphate hydrolases"/>
    <property type="match status" value="2"/>
</dbReference>
<evidence type="ECO:0000256" key="15">
    <source>
        <dbReference type="RuleBase" id="RU363016"/>
    </source>
</evidence>
<dbReference type="Gene3D" id="2.40.50.140">
    <property type="entry name" value="Nucleic acid-binding proteins"/>
    <property type="match status" value="1"/>
</dbReference>
<dbReference type="GO" id="GO:0003677">
    <property type="term" value="F:DNA binding"/>
    <property type="evidence" value="ECO:0007669"/>
    <property type="project" value="UniProtKB-KW"/>
</dbReference>
<evidence type="ECO:0000313" key="19">
    <source>
        <dbReference type="EMBL" id="KKP69973.1"/>
    </source>
</evidence>
<dbReference type="InterPro" id="IPR011545">
    <property type="entry name" value="DEAD/DEAH_box_helicase_dom"/>
</dbReference>
<dbReference type="CDD" id="cd17992">
    <property type="entry name" value="DEXHc_RecG"/>
    <property type="match status" value="1"/>
</dbReference>
<evidence type="ECO:0000256" key="4">
    <source>
        <dbReference type="ARBA" id="ARBA00022763"/>
    </source>
</evidence>
<organism evidence="19 20">
    <name type="scientific">candidate division CPR3 bacterium GW2011_GWF2_35_18</name>
    <dbReference type="NCBI Taxonomy" id="1618350"/>
    <lineage>
        <taxon>Bacteria</taxon>
        <taxon>Bacteria division CPR3</taxon>
    </lineage>
</organism>
<dbReference type="PROSITE" id="PS51194">
    <property type="entry name" value="HELICASE_CTER"/>
    <property type="match status" value="1"/>
</dbReference>
<feature type="domain" description="Helicase C-terminal" evidence="18">
    <location>
        <begin position="453"/>
        <end position="623"/>
    </location>
</feature>
<accession>A0A0G0BKK4</accession>
<dbReference type="Pfam" id="PF00271">
    <property type="entry name" value="Helicase_C"/>
    <property type="match status" value="1"/>
</dbReference>
<proteinExistence type="inferred from homology"/>
<dbReference type="InterPro" id="IPR045562">
    <property type="entry name" value="RecG_dom3_C"/>
</dbReference>
<dbReference type="PATRIC" id="fig|1618350.3.peg.398"/>
<evidence type="ECO:0000256" key="8">
    <source>
        <dbReference type="ARBA" id="ARBA00023125"/>
    </source>
</evidence>
<dbReference type="STRING" id="1618350.UR67_C0002G0093"/>
<evidence type="ECO:0000256" key="16">
    <source>
        <dbReference type="SAM" id="Coils"/>
    </source>
</evidence>
<dbReference type="Pfam" id="PF17191">
    <property type="entry name" value="RecG_wedge"/>
    <property type="match status" value="1"/>
</dbReference>
<dbReference type="Pfam" id="PF00270">
    <property type="entry name" value="DEAD"/>
    <property type="match status" value="1"/>
</dbReference>
<dbReference type="InterPro" id="IPR001650">
    <property type="entry name" value="Helicase_C-like"/>
</dbReference>
<dbReference type="PANTHER" id="PTHR47964">
    <property type="entry name" value="ATP-DEPENDENT DNA HELICASE HOMOLOG RECG, CHLOROPLASTIC"/>
    <property type="match status" value="1"/>
</dbReference>
<dbReference type="NCBIfam" id="NF008168">
    <property type="entry name" value="PRK10917.2-2"/>
    <property type="match status" value="1"/>
</dbReference>
<evidence type="ECO:0000259" key="17">
    <source>
        <dbReference type="PROSITE" id="PS51192"/>
    </source>
</evidence>
<keyword evidence="5 15" id="KW-0378">Hydrolase</keyword>
<sequence>MLETLSSVSKIPLVGPSYQKRLAKLEILTISDLLYHFPTRYNDFSNVLNTFSAKMGETVTVIGTITNIKNIYTKNRKRLTEAIVSDQYGNLRAIWFNQHFLTRTLKKGMTVSFSGKIDLFNYQKTLISPEYEIIKEKNQDLVHTIHTGRLVPVYPETASLSSKWLRSRISIALKTYKQKEFLPSDILKTENLIELNEALGKIHFPDRLEEAKNAAKRFAFEELFMLQLLNFYKKSEWQSKVRQQPFQIDNNKVAKLIASLPFKLTQAQQRVIKEIFTDIISTKPMNRLLEGDVGSGKTVVACIAAYVTFLNGYQTIFMAPTEILAQQHYLTITKLLEPFGIMTSLLTGSKKIKNESFKKTNIFIGTHALLYKKNLYKNPGLIIIDEQHRFGVEQRTFLAEKIAAEVPHVLTMTATPIPRSLALTFYGDLELSIIDEMPKGRKKIKTFFTPQEKRQKAYNWIEDEIVKSGYKKQAFIVYPLIEESESETMKDIRAATTEYEKLQKRFQKLKIGLLHGRLKSKEKEEIINKFKGKQIQILISTSVVEVGIDIPDATIMIIEHADRFGLAQLHQLRGRIGRNDIESYCFLFSDSNNPQVINRLFYLEKEYLGIKLSEIDLNLRGPGEVFGLKQHGLPNLKVASLTDYELIKKTKAIALKIWKQDPKLDQYPNLRDKLNNIKAKDISPN</sequence>
<keyword evidence="3 15" id="KW-0547">Nucleotide-binding</keyword>
<evidence type="ECO:0000256" key="13">
    <source>
        <dbReference type="ARBA" id="ARBA00034808"/>
    </source>
</evidence>
<evidence type="ECO:0000256" key="9">
    <source>
        <dbReference type="ARBA" id="ARBA00023172"/>
    </source>
</evidence>
<comment type="caution">
    <text evidence="19">The sequence shown here is derived from an EMBL/GenBank/DDBJ whole genome shotgun (WGS) entry which is preliminary data.</text>
</comment>
<dbReference type="InterPro" id="IPR004609">
    <property type="entry name" value="ATP-dep_DNA_helicase_RecG"/>
</dbReference>
<protein>
    <recommendedName>
        <fullName evidence="2 15">ATP-dependent DNA helicase RecG</fullName>
        <ecNumber evidence="13 15">5.6.2.4</ecNumber>
    </recommendedName>
</protein>
<feature type="domain" description="Helicase ATP-binding" evidence="17">
    <location>
        <begin position="278"/>
        <end position="434"/>
    </location>
</feature>
<dbReference type="Pfam" id="PF19833">
    <property type="entry name" value="RecG_dom3_C"/>
    <property type="match status" value="1"/>
</dbReference>
<dbReference type="InterPro" id="IPR047112">
    <property type="entry name" value="RecG/Mfd"/>
</dbReference>
<reference evidence="19 20" key="1">
    <citation type="journal article" date="2015" name="Nature">
        <title>rRNA introns, odd ribosomes, and small enigmatic genomes across a large radiation of phyla.</title>
        <authorList>
            <person name="Brown C.T."/>
            <person name="Hug L.A."/>
            <person name="Thomas B.C."/>
            <person name="Sharon I."/>
            <person name="Castelle C.J."/>
            <person name="Singh A."/>
            <person name="Wilkins M.J."/>
            <person name="Williams K.H."/>
            <person name="Banfield J.F."/>
        </authorList>
    </citation>
    <scope>NUCLEOTIDE SEQUENCE [LARGE SCALE GENOMIC DNA]</scope>
</reference>
<dbReference type="PROSITE" id="PS51192">
    <property type="entry name" value="HELICASE_ATP_BIND_1"/>
    <property type="match status" value="1"/>
</dbReference>
<keyword evidence="16" id="KW-0175">Coiled coil</keyword>
<keyword evidence="11" id="KW-0413">Isomerase</keyword>
<dbReference type="NCBIfam" id="NF008165">
    <property type="entry name" value="PRK10917.1-3"/>
    <property type="match status" value="1"/>
</dbReference>
<comment type="catalytic activity">
    <reaction evidence="12 15">
        <text>Couples ATP hydrolysis with the unwinding of duplex DNA by translocating in the 3'-5' direction.</text>
        <dbReference type="EC" id="5.6.2.4"/>
    </reaction>
</comment>
<evidence type="ECO:0000256" key="5">
    <source>
        <dbReference type="ARBA" id="ARBA00022801"/>
    </source>
</evidence>
<dbReference type="Gene3D" id="3.40.50.300">
    <property type="entry name" value="P-loop containing nucleotide triphosphate hydrolases"/>
    <property type="match status" value="2"/>
</dbReference>
<dbReference type="GO" id="GO:0006281">
    <property type="term" value="P:DNA repair"/>
    <property type="evidence" value="ECO:0007669"/>
    <property type="project" value="UniProtKB-UniRule"/>
</dbReference>
<evidence type="ECO:0000256" key="3">
    <source>
        <dbReference type="ARBA" id="ARBA00022741"/>
    </source>
</evidence>
<keyword evidence="8" id="KW-0238">DNA-binding</keyword>
<dbReference type="GO" id="GO:0043138">
    <property type="term" value="F:3'-5' DNA helicase activity"/>
    <property type="evidence" value="ECO:0007669"/>
    <property type="project" value="UniProtKB-EC"/>
</dbReference>
<keyword evidence="10 15" id="KW-0234">DNA repair</keyword>
<keyword evidence="4 15" id="KW-0227">DNA damage</keyword>
<dbReference type="NCBIfam" id="TIGR00643">
    <property type="entry name" value="recG"/>
    <property type="match status" value="1"/>
</dbReference>
<comment type="similarity">
    <text evidence="1 15">Belongs to the helicase family. RecG subfamily.</text>
</comment>
<evidence type="ECO:0000256" key="7">
    <source>
        <dbReference type="ARBA" id="ARBA00022840"/>
    </source>
</evidence>
<feature type="coiled-coil region" evidence="16">
    <location>
        <begin position="485"/>
        <end position="512"/>
    </location>
</feature>
<dbReference type="CDD" id="cd04488">
    <property type="entry name" value="RecG_wedge_OBF"/>
    <property type="match status" value="1"/>
</dbReference>
<evidence type="ECO:0000256" key="11">
    <source>
        <dbReference type="ARBA" id="ARBA00023235"/>
    </source>
</evidence>
<dbReference type="EMBL" id="LBQB01000002">
    <property type="protein sequence ID" value="KKP69973.1"/>
    <property type="molecule type" value="Genomic_DNA"/>
</dbReference>
<dbReference type="PANTHER" id="PTHR47964:SF1">
    <property type="entry name" value="ATP-DEPENDENT DNA HELICASE HOMOLOG RECG, CHLOROPLASTIC"/>
    <property type="match status" value="1"/>
</dbReference>
<dbReference type="InterPro" id="IPR027417">
    <property type="entry name" value="P-loop_NTPase"/>
</dbReference>
<keyword evidence="9 15" id="KW-0233">DNA recombination</keyword>
<evidence type="ECO:0000256" key="14">
    <source>
        <dbReference type="ARBA" id="ARBA00048988"/>
    </source>
</evidence>
<dbReference type="InterPro" id="IPR012340">
    <property type="entry name" value="NA-bd_OB-fold"/>
</dbReference>
<evidence type="ECO:0000256" key="12">
    <source>
        <dbReference type="ARBA" id="ARBA00034617"/>
    </source>
</evidence>
<dbReference type="EC" id="5.6.2.4" evidence="13 15"/>
<dbReference type="GO" id="GO:0016887">
    <property type="term" value="F:ATP hydrolysis activity"/>
    <property type="evidence" value="ECO:0007669"/>
    <property type="project" value="RHEA"/>
</dbReference>
<dbReference type="GO" id="GO:0005524">
    <property type="term" value="F:ATP binding"/>
    <property type="evidence" value="ECO:0007669"/>
    <property type="project" value="UniProtKB-KW"/>
</dbReference>
<evidence type="ECO:0000256" key="2">
    <source>
        <dbReference type="ARBA" id="ARBA00017846"/>
    </source>
</evidence>